<gene>
    <name evidence="8" type="ORF">NA56DRAFT_470285</name>
</gene>
<dbReference type="GO" id="GO:0045122">
    <property type="term" value="P:aflatoxin biosynthetic process"/>
    <property type="evidence" value="ECO:0007669"/>
    <property type="project" value="InterPro"/>
</dbReference>
<keyword evidence="1" id="KW-0479">Metal-binding</keyword>
<feature type="compositionally biased region" description="Polar residues" evidence="6">
    <location>
        <begin position="340"/>
        <end position="349"/>
    </location>
</feature>
<keyword evidence="9" id="KW-1185">Reference proteome</keyword>
<evidence type="ECO:0000256" key="5">
    <source>
        <dbReference type="ARBA" id="ARBA00023242"/>
    </source>
</evidence>
<evidence type="ECO:0000259" key="7">
    <source>
        <dbReference type="PROSITE" id="PS50048"/>
    </source>
</evidence>
<dbReference type="Pfam" id="PF08493">
    <property type="entry name" value="AflR"/>
    <property type="match status" value="1"/>
</dbReference>
<evidence type="ECO:0000256" key="3">
    <source>
        <dbReference type="ARBA" id="ARBA00023125"/>
    </source>
</evidence>
<dbReference type="InterPro" id="IPR001138">
    <property type="entry name" value="Zn2Cys6_DnaBD"/>
</dbReference>
<keyword evidence="5" id="KW-0539">Nucleus</keyword>
<dbReference type="GO" id="GO:0005634">
    <property type="term" value="C:nucleus"/>
    <property type="evidence" value="ECO:0007669"/>
    <property type="project" value="InterPro"/>
</dbReference>
<feature type="region of interest" description="Disordered" evidence="6">
    <location>
        <begin position="322"/>
        <end position="349"/>
    </location>
</feature>
<dbReference type="InterPro" id="IPR050675">
    <property type="entry name" value="OAF3"/>
</dbReference>
<keyword evidence="3" id="KW-0238">DNA-binding</keyword>
<evidence type="ECO:0000256" key="1">
    <source>
        <dbReference type="ARBA" id="ARBA00022723"/>
    </source>
</evidence>
<dbReference type="GO" id="GO:0000981">
    <property type="term" value="F:DNA-binding transcription factor activity, RNA polymerase II-specific"/>
    <property type="evidence" value="ECO:0007669"/>
    <property type="project" value="InterPro"/>
</dbReference>
<dbReference type="SUPFAM" id="SSF57701">
    <property type="entry name" value="Zn2/Cys6 DNA-binding domain"/>
    <property type="match status" value="1"/>
</dbReference>
<feature type="region of interest" description="Disordered" evidence="6">
    <location>
        <begin position="57"/>
        <end position="127"/>
    </location>
</feature>
<evidence type="ECO:0000256" key="6">
    <source>
        <dbReference type="SAM" id="MobiDB-lite"/>
    </source>
</evidence>
<proteinExistence type="predicted"/>
<evidence type="ECO:0000256" key="2">
    <source>
        <dbReference type="ARBA" id="ARBA00023015"/>
    </source>
</evidence>
<evidence type="ECO:0000256" key="4">
    <source>
        <dbReference type="ARBA" id="ARBA00023163"/>
    </source>
</evidence>
<dbReference type="PANTHER" id="PTHR31069:SF31">
    <property type="entry name" value="MONODICTYPHENONE CLUSTER TRANSCRIPTION FACTOR-RELATED"/>
    <property type="match status" value="1"/>
</dbReference>
<dbReference type="Proteomes" id="UP000235672">
    <property type="component" value="Unassembled WGS sequence"/>
</dbReference>
<feature type="compositionally biased region" description="Basic residues" evidence="6">
    <location>
        <begin position="57"/>
        <end position="66"/>
    </location>
</feature>
<protein>
    <recommendedName>
        <fullName evidence="7">Zn(2)-C6 fungal-type domain-containing protein</fullName>
    </recommendedName>
</protein>
<dbReference type="PANTHER" id="PTHR31069">
    <property type="entry name" value="OLEATE-ACTIVATED TRANSCRIPTION FACTOR 1-RELATED"/>
    <property type="match status" value="1"/>
</dbReference>
<keyword evidence="2" id="KW-0805">Transcription regulation</keyword>
<dbReference type="Gene3D" id="4.10.240.10">
    <property type="entry name" value="Zn(2)-C6 fungal-type DNA-binding domain"/>
    <property type="match status" value="1"/>
</dbReference>
<dbReference type="AlphaFoldDB" id="A0A2J6QFQ6"/>
<keyword evidence="4" id="KW-0804">Transcription</keyword>
<organism evidence="8 9">
    <name type="scientific">Hyaloscypha hepaticicola</name>
    <dbReference type="NCBI Taxonomy" id="2082293"/>
    <lineage>
        <taxon>Eukaryota</taxon>
        <taxon>Fungi</taxon>
        <taxon>Dikarya</taxon>
        <taxon>Ascomycota</taxon>
        <taxon>Pezizomycotina</taxon>
        <taxon>Leotiomycetes</taxon>
        <taxon>Helotiales</taxon>
        <taxon>Hyaloscyphaceae</taxon>
        <taxon>Hyaloscypha</taxon>
    </lineage>
</organism>
<dbReference type="Pfam" id="PF00172">
    <property type="entry name" value="Zn_clus"/>
    <property type="match status" value="1"/>
</dbReference>
<dbReference type="CDD" id="cd00067">
    <property type="entry name" value="GAL4"/>
    <property type="match status" value="1"/>
</dbReference>
<feature type="compositionally biased region" description="Low complexity" evidence="6">
    <location>
        <begin position="322"/>
        <end position="337"/>
    </location>
</feature>
<dbReference type="PROSITE" id="PS50048">
    <property type="entry name" value="ZN2_CY6_FUNGAL_2"/>
    <property type="match status" value="1"/>
</dbReference>
<dbReference type="InterPro" id="IPR013700">
    <property type="entry name" value="AflR"/>
</dbReference>
<sequence length="349" mass="37279">MPRSTTIVADSLPTFKAPSLRSSCEGCGDAKVKCDRHPQCSRCVALGFTCVYGISRRSGKPRRKRPSSSLDVPNSFTPRKHVKSRAKSCGTDRGLEHSPSINDPAQLVSSTSQTDVSPLHSGFTSTENIQNGENCIKLGVRKPSDPATGVLPVSSNVNPTSSIYEQNLFGSSFVTPLLLDEWPQFDIWGPGLEFPSSSNDSRLPTSALQPVNNLIASFDSPESHSCPRGSCELFRDLICPSPFLHAPEASSDTVSARLDEVLHFNSNAIDRLRRLLNCPCASSGHKVMVHASIISRILIWYQQAAGSGSCESRLSALAASSLSGSDASSSPSRSEATADLDTSSAPTLV</sequence>
<dbReference type="GO" id="GO:0003677">
    <property type="term" value="F:DNA binding"/>
    <property type="evidence" value="ECO:0007669"/>
    <property type="project" value="UniProtKB-KW"/>
</dbReference>
<reference evidence="8 9" key="1">
    <citation type="submission" date="2016-05" db="EMBL/GenBank/DDBJ databases">
        <title>A degradative enzymes factory behind the ericoid mycorrhizal symbiosis.</title>
        <authorList>
            <consortium name="DOE Joint Genome Institute"/>
            <person name="Martino E."/>
            <person name="Morin E."/>
            <person name="Grelet G."/>
            <person name="Kuo A."/>
            <person name="Kohler A."/>
            <person name="Daghino S."/>
            <person name="Barry K."/>
            <person name="Choi C."/>
            <person name="Cichocki N."/>
            <person name="Clum A."/>
            <person name="Copeland A."/>
            <person name="Hainaut M."/>
            <person name="Haridas S."/>
            <person name="Labutti K."/>
            <person name="Lindquist E."/>
            <person name="Lipzen A."/>
            <person name="Khouja H.-R."/>
            <person name="Murat C."/>
            <person name="Ohm R."/>
            <person name="Olson A."/>
            <person name="Spatafora J."/>
            <person name="Veneault-Fourrey C."/>
            <person name="Henrissat B."/>
            <person name="Grigoriev I."/>
            <person name="Martin F."/>
            <person name="Perotto S."/>
        </authorList>
    </citation>
    <scope>NUCLEOTIDE SEQUENCE [LARGE SCALE GENOMIC DNA]</scope>
    <source>
        <strain evidence="8 9">UAMH 7357</strain>
    </source>
</reference>
<dbReference type="GO" id="GO:0008270">
    <property type="term" value="F:zinc ion binding"/>
    <property type="evidence" value="ECO:0007669"/>
    <property type="project" value="InterPro"/>
</dbReference>
<name>A0A2J6QFQ6_9HELO</name>
<accession>A0A2J6QFQ6</accession>
<feature type="compositionally biased region" description="Polar residues" evidence="6">
    <location>
        <begin position="99"/>
        <end position="127"/>
    </location>
</feature>
<dbReference type="InterPro" id="IPR036864">
    <property type="entry name" value="Zn2-C6_fun-type_DNA-bd_sf"/>
</dbReference>
<evidence type="ECO:0000313" key="8">
    <source>
        <dbReference type="EMBL" id="PMD25095.1"/>
    </source>
</evidence>
<dbReference type="EMBL" id="KZ613471">
    <property type="protein sequence ID" value="PMD25095.1"/>
    <property type="molecule type" value="Genomic_DNA"/>
</dbReference>
<dbReference type="SMART" id="SM00066">
    <property type="entry name" value="GAL4"/>
    <property type="match status" value="1"/>
</dbReference>
<evidence type="ECO:0000313" key="9">
    <source>
        <dbReference type="Proteomes" id="UP000235672"/>
    </source>
</evidence>
<dbReference type="OrthoDB" id="2328572at2759"/>
<feature type="domain" description="Zn(2)-C6 fungal-type" evidence="7">
    <location>
        <begin position="23"/>
        <end position="52"/>
    </location>
</feature>